<keyword evidence="2" id="KW-0560">Oxidoreductase</keyword>
<evidence type="ECO:0000313" key="3">
    <source>
        <dbReference type="EMBL" id="SFH61587.1"/>
    </source>
</evidence>
<dbReference type="InterPro" id="IPR036291">
    <property type="entry name" value="NAD(P)-bd_dom_sf"/>
</dbReference>
<evidence type="ECO:0000313" key="4">
    <source>
        <dbReference type="Proteomes" id="UP000199377"/>
    </source>
</evidence>
<evidence type="ECO:0000256" key="2">
    <source>
        <dbReference type="ARBA" id="ARBA00023002"/>
    </source>
</evidence>
<dbReference type="OrthoDB" id="198783at2"/>
<dbReference type="AlphaFoldDB" id="A0A1I3BH17"/>
<dbReference type="Proteomes" id="UP000199377">
    <property type="component" value="Unassembled WGS sequence"/>
</dbReference>
<dbReference type="Pfam" id="PF13561">
    <property type="entry name" value="adh_short_C2"/>
    <property type="match status" value="1"/>
</dbReference>
<comment type="similarity">
    <text evidence="1">Belongs to the short-chain dehydrogenases/reductases (SDR) family.</text>
</comment>
<keyword evidence="4" id="KW-1185">Reference proteome</keyword>
<reference evidence="3 4" key="1">
    <citation type="submission" date="2016-10" db="EMBL/GenBank/DDBJ databases">
        <authorList>
            <person name="de Groot N.N."/>
        </authorList>
    </citation>
    <scope>NUCLEOTIDE SEQUENCE [LARGE SCALE GENOMIC DNA]</scope>
    <source>
        <strain evidence="3 4">CGMCC 1.11030</strain>
    </source>
</reference>
<dbReference type="InterPro" id="IPR002347">
    <property type="entry name" value="SDR_fam"/>
</dbReference>
<accession>A0A1I3BH17</accession>
<sequence length="243" mass="25279">MSRVAVLGGAGGIGRALVSSLLAQGDEVVVLDLPASLEAHPQDCPGVDIDVTSEVAVADAMAEVARIWPEGVDGFVNLAGWNAVIKPVSEIPTEHFDEVIEGNLRGQWVAAKAVLPLMREGGAMVLISSGLGQFIRPGFGPYAMAKAGVIALTKTLALECAPKLRVNAVGPAVVDTGFIRGGAGRSDERADSIVDLEFHKRVTPMGRVAVAEDIAGPIRFLLGPDSGFMTGQVLWVNGGAYMP</sequence>
<dbReference type="PROSITE" id="PS00061">
    <property type="entry name" value="ADH_SHORT"/>
    <property type="match status" value="1"/>
</dbReference>
<gene>
    <name evidence="3" type="ORF">SAMN05216258_10184</name>
</gene>
<dbReference type="PRINTS" id="PR00081">
    <property type="entry name" value="GDHRDH"/>
</dbReference>
<dbReference type="PRINTS" id="PR00080">
    <property type="entry name" value="SDRFAMILY"/>
</dbReference>
<protein>
    <submittedName>
        <fullName evidence="3">3-oxoacyl-[acyl-carrier protein] reductase</fullName>
    </submittedName>
</protein>
<dbReference type="PANTHER" id="PTHR24321:SF8">
    <property type="entry name" value="ESTRADIOL 17-BETA-DEHYDROGENASE 8-RELATED"/>
    <property type="match status" value="1"/>
</dbReference>
<dbReference type="GO" id="GO:0016491">
    <property type="term" value="F:oxidoreductase activity"/>
    <property type="evidence" value="ECO:0007669"/>
    <property type="project" value="UniProtKB-KW"/>
</dbReference>
<evidence type="ECO:0000256" key="1">
    <source>
        <dbReference type="ARBA" id="ARBA00006484"/>
    </source>
</evidence>
<dbReference type="CDD" id="cd05233">
    <property type="entry name" value="SDR_c"/>
    <property type="match status" value="1"/>
</dbReference>
<dbReference type="InterPro" id="IPR020904">
    <property type="entry name" value="Sc_DH/Rdtase_CS"/>
</dbReference>
<dbReference type="Gene3D" id="3.40.50.720">
    <property type="entry name" value="NAD(P)-binding Rossmann-like Domain"/>
    <property type="match status" value="1"/>
</dbReference>
<dbReference type="PANTHER" id="PTHR24321">
    <property type="entry name" value="DEHYDROGENASES, SHORT CHAIN"/>
    <property type="match status" value="1"/>
</dbReference>
<dbReference type="STRING" id="1114924.SAMN05216258_10184"/>
<organism evidence="3 4">
    <name type="scientific">Albimonas pacifica</name>
    <dbReference type="NCBI Taxonomy" id="1114924"/>
    <lineage>
        <taxon>Bacteria</taxon>
        <taxon>Pseudomonadati</taxon>
        <taxon>Pseudomonadota</taxon>
        <taxon>Alphaproteobacteria</taxon>
        <taxon>Rhodobacterales</taxon>
        <taxon>Paracoccaceae</taxon>
        <taxon>Albimonas</taxon>
    </lineage>
</organism>
<proteinExistence type="inferred from homology"/>
<dbReference type="RefSeq" id="WP_092856650.1">
    <property type="nucleotide sequence ID" value="NZ_FOQH01000001.1"/>
</dbReference>
<dbReference type="SUPFAM" id="SSF51735">
    <property type="entry name" value="NAD(P)-binding Rossmann-fold domains"/>
    <property type="match status" value="1"/>
</dbReference>
<dbReference type="EMBL" id="FOQH01000001">
    <property type="protein sequence ID" value="SFH61587.1"/>
    <property type="molecule type" value="Genomic_DNA"/>
</dbReference>
<name>A0A1I3BH17_9RHOB</name>